<name>A0A8F2DA73_9CAUD</name>
<dbReference type="InterPro" id="IPR027417">
    <property type="entry name" value="P-loop_NTPase"/>
</dbReference>
<dbReference type="Gene3D" id="3.30.420.280">
    <property type="match status" value="1"/>
</dbReference>
<reference evidence="1" key="1">
    <citation type="submission" date="2021-04" db="EMBL/GenBank/DDBJ databases">
        <authorList>
            <person name="Barnhill K.B."/>
            <person name="Biggs A.M."/>
            <person name="Bland J."/>
            <person name="Choudhary H.M."/>
            <person name="Crogan R.E."/>
            <person name="Finocchiaro A.B."/>
            <person name="Franco V."/>
            <person name="Fuller T.A."/>
            <person name="Hanwacker C.G."/>
            <person name="Howard Z.E."/>
            <person name="Iqbal M."/>
            <person name="Mathew A.M."/>
            <person name="Miller S."/>
            <person name="Padhye S."/>
            <person name="Rainey E."/>
            <person name="Rodriguez A."/>
            <person name="Stewart E."/>
            <person name="Otero L.A."/>
            <person name="Chase M.A."/>
            <person name="Pollenz R.S."/>
            <person name="Garlena R.A."/>
            <person name="Russell D.A."/>
            <person name="Jacobs-Sera D."/>
            <person name="Hatfull G.F."/>
        </authorList>
    </citation>
    <scope>NUCLEOTIDE SEQUENCE</scope>
</reference>
<dbReference type="Proteomes" id="UP000683422">
    <property type="component" value="Segment"/>
</dbReference>
<accession>A0A8F2DA73</accession>
<dbReference type="Pfam" id="PF03237">
    <property type="entry name" value="Terminase_6N"/>
    <property type="match status" value="1"/>
</dbReference>
<dbReference type="Gene3D" id="3.40.50.300">
    <property type="entry name" value="P-loop containing nucleotide triphosphate hydrolases"/>
    <property type="match status" value="1"/>
</dbReference>
<gene>
    <name evidence="1" type="primary">3</name>
    <name evidence="1" type="ORF">SEA_VANLEE_3</name>
</gene>
<dbReference type="KEGG" id="vg:80020416"/>
<organism evidence="1 2">
    <name type="scientific">Gordonia phage VanLee</name>
    <dbReference type="NCBI Taxonomy" id="2845816"/>
    <lineage>
        <taxon>Viruses</taxon>
        <taxon>Duplodnaviria</taxon>
        <taxon>Heunggongvirae</taxon>
        <taxon>Uroviricota</taxon>
        <taxon>Caudoviricetes</taxon>
        <taxon>Kruegerviridae</taxon>
        <taxon>Vanleevirus</taxon>
        <taxon>Vanleevirus vanlee</taxon>
    </lineage>
</organism>
<evidence type="ECO:0000313" key="2">
    <source>
        <dbReference type="Proteomes" id="UP000683422"/>
    </source>
</evidence>
<keyword evidence="2" id="KW-1185">Reference proteome</keyword>
<dbReference type="EMBL" id="MZ028627">
    <property type="protein sequence ID" value="QWS68121.1"/>
    <property type="molecule type" value="Genomic_DNA"/>
</dbReference>
<dbReference type="NCBIfam" id="TIGR01547">
    <property type="entry name" value="phage_term_2"/>
    <property type="match status" value="1"/>
</dbReference>
<proteinExistence type="predicted"/>
<dbReference type="InterPro" id="IPR006437">
    <property type="entry name" value="Phage_terminase_lsu"/>
</dbReference>
<evidence type="ECO:0000313" key="1">
    <source>
        <dbReference type="EMBL" id="QWS68121.1"/>
    </source>
</evidence>
<protein>
    <submittedName>
        <fullName evidence="1">Terminase large subunit</fullName>
    </submittedName>
</protein>
<dbReference type="RefSeq" id="YP_010755744.1">
    <property type="nucleotide sequence ID" value="NC_073474.1"/>
</dbReference>
<sequence>MTSVLAPDNAVVGMGPKQIRSIAESDFRVNVWTGAVRSGKTIASILRWFMFLANPPDQPGQFVMVGRTRDSLARNVIDVMQDERLFGDLATEVTYRTGAPFATILGRKVYVLGAHDSQAEKVLRGLTVAGAYVDEITVIQQDFFKQLLARMSVDDAKLFGTTNPDNPMHWLKEGFLDRIGDGDDQIHDWRAWHFELDDNPRLSEKYKASLKAEYTGLWYRRFILGHWVSAEGAVFDFWDPDRFVVPWEKLPRMTELVSIGVDYGTTNPTVASLLGRGEDNVMYIVDEWSHESKEAEHRWSDAQLSRGIRNFRTRQHLPPNLDPYAVEEVCDIVVVDPAAASLRVQLSQDGLHTYAADNDVRYGIKLMSSLFGRGRLKVSSRCTRLIREIPGYSWDPRATDSGEDVPIKKDDHAIDSVRYALVSTEGRWRPSIDSTAIDHDRQPA</sequence>
<dbReference type="GeneID" id="80020416"/>